<name>A0A699Z3J6_HAELA</name>
<keyword evidence="2 3" id="KW-0040">ANK repeat</keyword>
<dbReference type="SMART" id="SM00248">
    <property type="entry name" value="ANK"/>
    <property type="match status" value="2"/>
</dbReference>
<dbReference type="PROSITE" id="PS50297">
    <property type="entry name" value="ANK_REP_REGION"/>
    <property type="match status" value="1"/>
</dbReference>
<evidence type="ECO:0000256" key="3">
    <source>
        <dbReference type="PROSITE-ProRule" id="PRU00023"/>
    </source>
</evidence>
<evidence type="ECO:0000313" key="5">
    <source>
        <dbReference type="Proteomes" id="UP000485058"/>
    </source>
</evidence>
<dbReference type="GO" id="GO:0004842">
    <property type="term" value="F:ubiquitin-protein transferase activity"/>
    <property type="evidence" value="ECO:0007669"/>
    <property type="project" value="TreeGrafter"/>
</dbReference>
<reference evidence="4 5" key="1">
    <citation type="submission" date="2020-02" db="EMBL/GenBank/DDBJ databases">
        <title>Draft genome sequence of Haematococcus lacustris strain NIES-144.</title>
        <authorList>
            <person name="Morimoto D."/>
            <person name="Nakagawa S."/>
            <person name="Yoshida T."/>
            <person name="Sawayama S."/>
        </authorList>
    </citation>
    <scope>NUCLEOTIDE SEQUENCE [LARGE SCALE GENOMIC DNA]</scope>
    <source>
        <strain evidence="4 5">NIES-144</strain>
    </source>
</reference>
<evidence type="ECO:0000256" key="2">
    <source>
        <dbReference type="ARBA" id="ARBA00023043"/>
    </source>
</evidence>
<feature type="non-terminal residue" evidence="4">
    <location>
        <position position="1"/>
    </location>
</feature>
<evidence type="ECO:0000313" key="4">
    <source>
        <dbReference type="EMBL" id="GFH16631.1"/>
    </source>
</evidence>
<dbReference type="PROSITE" id="PS50088">
    <property type="entry name" value="ANK_REPEAT"/>
    <property type="match status" value="1"/>
</dbReference>
<comment type="caution">
    <text evidence="4">The sequence shown here is derived from an EMBL/GenBank/DDBJ whole genome shotgun (WGS) entry which is preliminary data.</text>
</comment>
<sequence>IDKLRIYSFLNAAAAGNVEAVRSMVDKDLSVDCMDYDHRTGLMLACHEGHAPLVKYLLEKGADPSLADNQGNTAM</sequence>
<dbReference type="PANTHER" id="PTHR24171">
    <property type="entry name" value="ANKYRIN REPEAT DOMAIN-CONTAINING PROTEIN 39-RELATED"/>
    <property type="match status" value="1"/>
</dbReference>
<proteinExistence type="predicted"/>
<dbReference type="GO" id="GO:0085020">
    <property type="term" value="P:protein K6-linked ubiquitination"/>
    <property type="evidence" value="ECO:0007669"/>
    <property type="project" value="TreeGrafter"/>
</dbReference>
<accession>A0A699Z3J6</accession>
<dbReference type="Proteomes" id="UP000485058">
    <property type="component" value="Unassembled WGS sequence"/>
</dbReference>
<dbReference type="InterPro" id="IPR036770">
    <property type="entry name" value="Ankyrin_rpt-contain_sf"/>
</dbReference>
<gene>
    <name evidence="4" type="ORF">HaLaN_13089</name>
</gene>
<dbReference type="PANTHER" id="PTHR24171:SF8">
    <property type="entry name" value="BRCA1-ASSOCIATED RING DOMAIN PROTEIN 1"/>
    <property type="match status" value="1"/>
</dbReference>
<dbReference type="SUPFAM" id="SSF48403">
    <property type="entry name" value="Ankyrin repeat"/>
    <property type="match status" value="1"/>
</dbReference>
<dbReference type="EMBL" id="BLLF01001027">
    <property type="protein sequence ID" value="GFH16631.1"/>
    <property type="molecule type" value="Genomic_DNA"/>
</dbReference>
<dbReference type="InterPro" id="IPR002110">
    <property type="entry name" value="Ankyrin_rpt"/>
</dbReference>
<dbReference type="Pfam" id="PF12796">
    <property type="entry name" value="Ank_2"/>
    <property type="match status" value="1"/>
</dbReference>
<dbReference type="AlphaFoldDB" id="A0A699Z3J6"/>
<evidence type="ECO:0000256" key="1">
    <source>
        <dbReference type="ARBA" id="ARBA00022737"/>
    </source>
</evidence>
<organism evidence="4 5">
    <name type="scientific">Haematococcus lacustris</name>
    <name type="common">Green alga</name>
    <name type="synonym">Haematococcus pluvialis</name>
    <dbReference type="NCBI Taxonomy" id="44745"/>
    <lineage>
        <taxon>Eukaryota</taxon>
        <taxon>Viridiplantae</taxon>
        <taxon>Chlorophyta</taxon>
        <taxon>core chlorophytes</taxon>
        <taxon>Chlorophyceae</taxon>
        <taxon>CS clade</taxon>
        <taxon>Chlamydomonadales</taxon>
        <taxon>Haematococcaceae</taxon>
        <taxon>Haematococcus</taxon>
    </lineage>
</organism>
<keyword evidence="5" id="KW-1185">Reference proteome</keyword>
<feature type="repeat" description="ANK" evidence="3">
    <location>
        <begin position="37"/>
        <end position="69"/>
    </location>
</feature>
<protein>
    <submittedName>
        <fullName evidence="4">Uncharacterized protein</fullName>
    </submittedName>
</protein>
<keyword evidence="1" id="KW-0677">Repeat</keyword>
<dbReference type="Gene3D" id="1.25.40.20">
    <property type="entry name" value="Ankyrin repeat-containing domain"/>
    <property type="match status" value="1"/>
</dbReference>